<evidence type="ECO:0000313" key="37">
    <source>
        <dbReference type="Proteomes" id="UP000007110"/>
    </source>
</evidence>
<evidence type="ECO:0000256" key="31">
    <source>
        <dbReference type="ARBA" id="ARBA00049068"/>
    </source>
</evidence>
<dbReference type="RefSeq" id="XP_030845245.1">
    <property type="nucleotide sequence ID" value="XM_030989385.1"/>
</dbReference>
<keyword evidence="12" id="KW-0007">Acetylation</keyword>
<dbReference type="Pfam" id="PF16884">
    <property type="entry name" value="ADH_N_2"/>
    <property type="match status" value="1"/>
</dbReference>
<evidence type="ECO:0000256" key="24">
    <source>
        <dbReference type="ARBA" id="ARBA00047878"/>
    </source>
</evidence>
<dbReference type="GO" id="GO:0032440">
    <property type="term" value="F:2-alkenal reductase [NAD(P)H] activity"/>
    <property type="evidence" value="ECO:0007669"/>
    <property type="project" value="UniProtKB-EC"/>
</dbReference>
<keyword evidence="15" id="KW-0379">Hydroxylation</keyword>
<evidence type="ECO:0000256" key="16">
    <source>
        <dbReference type="ARBA" id="ARBA00031851"/>
    </source>
</evidence>
<comment type="catalytic activity">
    <reaction evidence="30">
        <text>6-trans-leukotriene B4 + NADP(+) = 12-oxo-(5S)-hydroxy-(6E,8E,10E,14Z)-eicosatetraenoate + NADPH + H(+)</text>
        <dbReference type="Rhea" id="RHEA:51204"/>
        <dbReference type="ChEBI" id="CHEBI:15378"/>
        <dbReference type="ChEBI" id="CHEBI:57783"/>
        <dbReference type="ChEBI" id="CHEBI:58349"/>
        <dbReference type="ChEBI" id="CHEBI:90723"/>
        <dbReference type="ChEBI" id="CHEBI:133974"/>
    </reaction>
    <physiologicalReaction direction="left-to-right" evidence="30">
        <dbReference type="Rhea" id="RHEA:51205"/>
    </physiologicalReaction>
</comment>
<dbReference type="GO" id="GO:0006693">
    <property type="term" value="P:prostaglandin metabolic process"/>
    <property type="evidence" value="ECO:0000318"/>
    <property type="project" value="GO_Central"/>
</dbReference>
<sequence length="328" mass="35657">MAATAGKRFVLAEAFDGDVKETNFRLEATLIPAPNEGEVLLEALYLTVDPYMRVWGVQEGEPMVGEQVAKVIASRDNNIAVGSLVQAQSGWTTHSVAKGSDVTPVPTFSSPDWPKSLALGVLGMPGKTAYFGLLDSCRPKAGETVVVSGAAGAVGGVVGQIAKIKGCRVIGFAGSDKKVQYLKDLGYDVAINYKTMGDLDMTLKKAVPEGIDCYYDNVGGEFSSTVLYNMNVRGRVCVCGSISAYNEKERPKASIVQPAINRQRLTMQGMMVYDYTDRFPEALKDMMQWIQEGKLKYREHVTNGFENTPKAFMELFSGDNFGKAIIKI</sequence>
<dbReference type="EC" id="1.3.1.48" evidence="4"/>
<reference evidence="37" key="1">
    <citation type="submission" date="2015-02" db="EMBL/GenBank/DDBJ databases">
        <title>Genome sequencing for Strongylocentrotus purpuratus.</title>
        <authorList>
            <person name="Murali S."/>
            <person name="Liu Y."/>
            <person name="Vee V."/>
            <person name="English A."/>
            <person name="Wang M."/>
            <person name="Skinner E."/>
            <person name="Han Y."/>
            <person name="Muzny D.M."/>
            <person name="Worley K.C."/>
            <person name="Gibbs R.A."/>
        </authorList>
    </citation>
    <scope>NUCLEOTIDE SEQUENCE</scope>
</reference>
<evidence type="ECO:0000256" key="34">
    <source>
        <dbReference type="ARBA" id="ARBA00049368"/>
    </source>
</evidence>
<evidence type="ECO:0000256" key="12">
    <source>
        <dbReference type="ARBA" id="ARBA00022990"/>
    </source>
</evidence>
<dbReference type="SUPFAM" id="SSF50129">
    <property type="entry name" value="GroES-like"/>
    <property type="match status" value="2"/>
</dbReference>
<evidence type="ECO:0000256" key="23">
    <source>
        <dbReference type="ARBA" id="ARBA00047871"/>
    </source>
</evidence>
<dbReference type="CDD" id="cd08294">
    <property type="entry name" value="leukotriene_B4_DH_like"/>
    <property type="match status" value="1"/>
</dbReference>
<evidence type="ECO:0000256" key="9">
    <source>
        <dbReference type="ARBA" id="ARBA00022553"/>
    </source>
</evidence>
<evidence type="ECO:0000259" key="35">
    <source>
        <dbReference type="SMART" id="SM00829"/>
    </source>
</evidence>
<comment type="catalytic activity">
    <reaction evidence="25">
        <text>dodecanal + NADP(+) = (2E)-dodecenal + NADPH + H(+)</text>
        <dbReference type="Rhea" id="RHEA:50784"/>
        <dbReference type="ChEBI" id="CHEBI:15378"/>
        <dbReference type="ChEBI" id="CHEBI:27836"/>
        <dbReference type="ChEBI" id="CHEBI:57783"/>
        <dbReference type="ChEBI" id="CHEBI:58349"/>
        <dbReference type="ChEBI" id="CHEBI:133741"/>
    </reaction>
    <physiologicalReaction direction="right-to-left" evidence="25">
        <dbReference type="Rhea" id="RHEA:50786"/>
    </physiologicalReaction>
</comment>
<evidence type="ECO:0000256" key="20">
    <source>
        <dbReference type="ARBA" id="ARBA00047461"/>
    </source>
</evidence>
<evidence type="ECO:0000256" key="17">
    <source>
        <dbReference type="ARBA" id="ARBA00032255"/>
    </source>
</evidence>
<dbReference type="PANTHER" id="PTHR43205">
    <property type="entry name" value="PROSTAGLANDIN REDUCTASE"/>
    <property type="match status" value="1"/>
</dbReference>
<comment type="subunit">
    <text evidence="3">Monomer or homodimer.</text>
</comment>
<keyword evidence="11" id="KW-0521">NADP</keyword>
<evidence type="ECO:0000256" key="8">
    <source>
        <dbReference type="ARBA" id="ARBA00022501"/>
    </source>
</evidence>
<evidence type="ECO:0000256" key="33">
    <source>
        <dbReference type="ARBA" id="ARBA00049179"/>
    </source>
</evidence>
<organism evidence="36 37">
    <name type="scientific">Strongylocentrotus purpuratus</name>
    <name type="common">Purple sea urchin</name>
    <dbReference type="NCBI Taxonomy" id="7668"/>
    <lineage>
        <taxon>Eukaryota</taxon>
        <taxon>Metazoa</taxon>
        <taxon>Echinodermata</taxon>
        <taxon>Eleutherozoa</taxon>
        <taxon>Echinozoa</taxon>
        <taxon>Echinoidea</taxon>
        <taxon>Euechinoidea</taxon>
        <taxon>Echinacea</taxon>
        <taxon>Camarodonta</taxon>
        <taxon>Echinidea</taxon>
        <taxon>Strongylocentrotidae</taxon>
        <taxon>Strongylocentrotus</taxon>
    </lineage>
</organism>
<evidence type="ECO:0000256" key="19">
    <source>
        <dbReference type="ARBA" id="ARBA00033119"/>
    </source>
</evidence>
<comment type="similarity">
    <text evidence="2">Belongs to the NADP-dependent oxidoreductase L4BD family.</text>
</comment>
<evidence type="ECO:0000256" key="1">
    <source>
        <dbReference type="ARBA" id="ARBA00004496"/>
    </source>
</evidence>
<evidence type="ECO:0000256" key="6">
    <source>
        <dbReference type="ARBA" id="ARBA00020651"/>
    </source>
</evidence>
<comment type="catalytic activity">
    <reaction evidence="28">
        <text>4-hydroxynonanal + NADP(+) = (E)-4-hydroxynon-2-enal + NADPH + H(+)</text>
        <dbReference type="Rhea" id="RHEA:64736"/>
        <dbReference type="ChEBI" id="CHEBI:15378"/>
        <dbReference type="ChEBI" id="CHEBI:57783"/>
        <dbReference type="ChEBI" id="CHEBI:58349"/>
        <dbReference type="ChEBI" id="CHEBI:58968"/>
        <dbReference type="ChEBI" id="CHEBI:156112"/>
    </reaction>
    <physiologicalReaction direction="right-to-left" evidence="28">
        <dbReference type="Rhea" id="RHEA:64738"/>
    </physiologicalReaction>
</comment>
<dbReference type="InterPro" id="IPR013149">
    <property type="entry name" value="ADH-like_C"/>
</dbReference>
<evidence type="ECO:0000256" key="29">
    <source>
        <dbReference type="ARBA" id="ARBA00048591"/>
    </source>
</evidence>
<evidence type="ECO:0000256" key="14">
    <source>
        <dbReference type="ARBA" id="ARBA00023098"/>
    </source>
</evidence>
<dbReference type="PANTHER" id="PTHR43205:SF7">
    <property type="entry name" value="PROSTAGLANDIN REDUCTASE 1"/>
    <property type="match status" value="1"/>
</dbReference>
<dbReference type="Gene3D" id="3.40.50.720">
    <property type="entry name" value="NAD(P)-binding Rossmann-like Domain"/>
    <property type="match status" value="1"/>
</dbReference>
<evidence type="ECO:0000256" key="2">
    <source>
        <dbReference type="ARBA" id="ARBA00010460"/>
    </source>
</evidence>
<evidence type="ECO:0000256" key="30">
    <source>
        <dbReference type="ARBA" id="ARBA00048953"/>
    </source>
</evidence>
<accession>A0A7M7P2M3</accession>
<dbReference type="InParanoid" id="A0A7M7P2M3"/>
<dbReference type="EnsemblMetazoa" id="XM_030989385">
    <property type="protein sequence ID" value="XP_030845245"/>
    <property type="gene ID" value="LOC576601"/>
</dbReference>
<dbReference type="Proteomes" id="UP000007110">
    <property type="component" value="Unassembled WGS sequence"/>
</dbReference>
<dbReference type="Pfam" id="PF00107">
    <property type="entry name" value="ADH_zinc_N"/>
    <property type="match status" value="1"/>
</dbReference>
<dbReference type="GO" id="GO:0005737">
    <property type="term" value="C:cytoplasm"/>
    <property type="evidence" value="ECO:0007669"/>
    <property type="project" value="UniProtKB-SubCell"/>
</dbReference>
<evidence type="ECO:0000256" key="10">
    <source>
        <dbReference type="ARBA" id="ARBA00022832"/>
    </source>
</evidence>
<dbReference type="OrthoDB" id="809632at2759"/>
<dbReference type="EC" id="1.3.1.74" evidence="5"/>
<evidence type="ECO:0000256" key="3">
    <source>
        <dbReference type="ARBA" id="ARBA00011852"/>
    </source>
</evidence>
<dbReference type="InterPro" id="IPR011032">
    <property type="entry name" value="GroES-like_sf"/>
</dbReference>
<comment type="catalytic activity">
    <reaction evidence="24">
        <text>13,14-dihydro-15-oxo-prostaglandin F1alpha + NADP(+) = 15-oxoprostaglandin F1alpha + NADPH + H(+)</text>
        <dbReference type="Rhea" id="RHEA:50592"/>
        <dbReference type="ChEBI" id="CHEBI:15378"/>
        <dbReference type="ChEBI" id="CHEBI:57783"/>
        <dbReference type="ChEBI" id="CHEBI:58349"/>
        <dbReference type="ChEBI" id="CHEBI:79072"/>
        <dbReference type="ChEBI" id="CHEBI:133411"/>
    </reaction>
    <physiologicalReaction direction="right-to-left" evidence="24">
        <dbReference type="Rhea" id="RHEA:50594"/>
    </physiologicalReaction>
</comment>
<keyword evidence="13" id="KW-0560">Oxidoreductase</keyword>
<name>A0A7M7P2M3_STRPU</name>
<dbReference type="FunFam" id="3.40.50.720:FF:000121">
    <property type="entry name" value="Prostaglandin reductase 2"/>
    <property type="match status" value="1"/>
</dbReference>
<evidence type="ECO:0000256" key="4">
    <source>
        <dbReference type="ARBA" id="ARBA00011981"/>
    </source>
</evidence>
<dbReference type="OMA" id="RQGWRTH"/>
<dbReference type="AlphaFoldDB" id="A0A7M7P2M3"/>
<keyword evidence="9" id="KW-0597">Phosphoprotein</keyword>
<keyword evidence="7" id="KW-0963">Cytoplasm</keyword>
<keyword evidence="14" id="KW-0443">Lipid metabolism</keyword>
<evidence type="ECO:0000256" key="26">
    <source>
        <dbReference type="ARBA" id="ARBA00048066"/>
    </source>
</evidence>
<dbReference type="InterPro" id="IPR036291">
    <property type="entry name" value="NAD(P)-bd_dom_sf"/>
</dbReference>
<evidence type="ECO:0000256" key="27">
    <source>
        <dbReference type="ARBA" id="ARBA00048290"/>
    </source>
</evidence>
<comment type="catalytic activity">
    <reaction evidence="29">
        <text>20-hydroxy-leukotriene B4 + NADP(+) = 12-oxo-20-hydroxy-leukotriene B4 + NADPH + H(+)</text>
        <dbReference type="Rhea" id="RHEA:51208"/>
        <dbReference type="ChEBI" id="CHEBI:15378"/>
        <dbReference type="ChEBI" id="CHEBI:57460"/>
        <dbReference type="ChEBI" id="CHEBI:57783"/>
        <dbReference type="ChEBI" id="CHEBI:58349"/>
        <dbReference type="ChEBI" id="CHEBI:133346"/>
    </reaction>
    <physiologicalReaction direction="left-to-right" evidence="29">
        <dbReference type="Rhea" id="RHEA:51209"/>
    </physiologicalReaction>
</comment>
<comment type="catalytic activity">
    <reaction evidence="33">
        <text>an n-alkanal + NADP(+) = an alk-2-enal + NADPH + H(+)</text>
        <dbReference type="Rhea" id="RHEA:13737"/>
        <dbReference type="ChEBI" id="CHEBI:12834"/>
        <dbReference type="ChEBI" id="CHEBI:13757"/>
        <dbReference type="ChEBI" id="CHEBI:15378"/>
        <dbReference type="ChEBI" id="CHEBI:57783"/>
        <dbReference type="ChEBI" id="CHEBI:58349"/>
        <dbReference type="EC" id="1.3.1.74"/>
    </reaction>
    <physiologicalReaction direction="right-to-left" evidence="33">
        <dbReference type="Rhea" id="RHEA:13739"/>
    </physiologicalReaction>
</comment>
<dbReference type="KEGG" id="spu:576601"/>
<dbReference type="GO" id="GO:0047522">
    <property type="term" value="F:15-oxoprostaglandin 13-reductase [NAD(P)+] activity"/>
    <property type="evidence" value="ECO:0000318"/>
    <property type="project" value="GO_Central"/>
</dbReference>
<evidence type="ECO:0000256" key="7">
    <source>
        <dbReference type="ARBA" id="ARBA00022490"/>
    </source>
</evidence>
<keyword evidence="10" id="KW-0276">Fatty acid metabolism</keyword>
<comment type="subcellular location">
    <subcellularLocation>
        <location evidence="1">Cytoplasm</location>
    </subcellularLocation>
</comment>
<evidence type="ECO:0000256" key="5">
    <source>
        <dbReference type="ARBA" id="ARBA00012410"/>
    </source>
</evidence>
<comment type="catalytic activity">
    <reaction evidence="31">
        <text>(5S,12S)-dihydroxy-(6E,10E,12E,14Z)-eicosatetraenoate + NADP(+) = 12-oxo-(5S)-hydroxy-(6E,8E,10E,14Z)-eicosatetraenoate + NADPH + H(+)</text>
        <dbReference type="Rhea" id="RHEA:51212"/>
        <dbReference type="ChEBI" id="CHEBI:15378"/>
        <dbReference type="ChEBI" id="CHEBI:57783"/>
        <dbReference type="ChEBI" id="CHEBI:58349"/>
        <dbReference type="ChEBI" id="CHEBI:133974"/>
        <dbReference type="ChEBI" id="CHEBI:133975"/>
    </reaction>
    <physiologicalReaction direction="left-to-right" evidence="31">
        <dbReference type="Rhea" id="RHEA:51213"/>
    </physiologicalReaction>
</comment>
<dbReference type="SUPFAM" id="SSF51735">
    <property type="entry name" value="NAD(P)-binding Rossmann-fold domains"/>
    <property type="match status" value="1"/>
</dbReference>
<evidence type="ECO:0000256" key="25">
    <source>
        <dbReference type="ARBA" id="ARBA00047903"/>
    </source>
</evidence>
<comment type="catalytic activity">
    <reaction evidence="26">
        <text>nonan-2-one + NADP(+) = (3E)-nonen-2-one + NADPH + H(+)</text>
        <dbReference type="Rhea" id="RHEA:50616"/>
        <dbReference type="ChEBI" id="CHEBI:15378"/>
        <dbReference type="ChEBI" id="CHEBI:57783"/>
        <dbReference type="ChEBI" id="CHEBI:58349"/>
        <dbReference type="ChEBI" id="CHEBI:77927"/>
        <dbReference type="ChEBI" id="CHEBI:133457"/>
    </reaction>
    <physiologicalReaction direction="right-to-left" evidence="26">
        <dbReference type="Rhea" id="RHEA:50618"/>
    </physiologicalReaction>
</comment>
<dbReference type="InterPro" id="IPR020843">
    <property type="entry name" value="ER"/>
</dbReference>
<comment type="catalytic activity">
    <reaction evidence="27">
        <text>13,14-dihydro-15-oxo-PGF2alpha + NADP(+) = 15-oxoprostaglandin F2alpha + NADPH + H(+)</text>
        <dbReference type="Rhea" id="RHEA:50588"/>
        <dbReference type="ChEBI" id="CHEBI:15378"/>
        <dbReference type="ChEBI" id="CHEBI:57783"/>
        <dbReference type="ChEBI" id="CHEBI:58349"/>
        <dbReference type="ChEBI" id="CHEBI:133374"/>
        <dbReference type="ChEBI" id="CHEBI:133409"/>
    </reaction>
    <physiologicalReaction direction="right-to-left" evidence="27">
        <dbReference type="Rhea" id="RHEA:50590"/>
    </physiologicalReaction>
</comment>
<evidence type="ECO:0000313" key="36">
    <source>
        <dbReference type="EnsemblMetazoa" id="XP_030845245"/>
    </source>
</evidence>
<evidence type="ECO:0000256" key="18">
    <source>
        <dbReference type="ARBA" id="ARBA00032297"/>
    </source>
</evidence>
<comment type="catalytic activity">
    <reaction evidence="34">
        <text>hexanal + NADP(+) = (E)-hex-2-enal + NADPH + H(+)</text>
        <dbReference type="Rhea" id="RHEA:50776"/>
        <dbReference type="ChEBI" id="CHEBI:15378"/>
        <dbReference type="ChEBI" id="CHEBI:28913"/>
        <dbReference type="ChEBI" id="CHEBI:57783"/>
        <dbReference type="ChEBI" id="CHEBI:58349"/>
        <dbReference type="ChEBI" id="CHEBI:88528"/>
    </reaction>
    <physiologicalReaction direction="right-to-left" evidence="34">
        <dbReference type="Rhea" id="RHEA:50778"/>
    </physiologicalReaction>
</comment>
<evidence type="ECO:0000256" key="22">
    <source>
        <dbReference type="ARBA" id="ARBA00047742"/>
    </source>
</evidence>
<comment type="catalytic activity">
    <reaction evidence="32">
        <text>13,14-dihydro-15-oxo-prostaglandin E1 + NADP(+) = 15-oxoprostaglandin E1 + NADPH + H(+)</text>
        <dbReference type="Rhea" id="RHEA:50584"/>
        <dbReference type="ChEBI" id="CHEBI:15378"/>
        <dbReference type="ChEBI" id="CHEBI:57401"/>
        <dbReference type="ChEBI" id="CHEBI:57783"/>
        <dbReference type="ChEBI" id="CHEBI:58349"/>
        <dbReference type="ChEBI" id="CHEBI:133408"/>
    </reaction>
    <physiologicalReaction direction="right-to-left" evidence="32">
        <dbReference type="Rhea" id="RHEA:50586"/>
    </physiologicalReaction>
</comment>
<comment type="catalytic activity">
    <reaction evidence="21">
        <text>decanal + NADP(+) = (2E)-decenal + NADPH + H(+)</text>
        <dbReference type="Rhea" id="RHEA:50612"/>
        <dbReference type="ChEBI" id="CHEBI:15378"/>
        <dbReference type="ChEBI" id="CHEBI:31457"/>
        <dbReference type="ChEBI" id="CHEBI:57783"/>
        <dbReference type="ChEBI" id="CHEBI:58349"/>
        <dbReference type="ChEBI" id="CHEBI:133455"/>
    </reaction>
    <physiologicalReaction direction="right-to-left" evidence="21">
        <dbReference type="Rhea" id="RHEA:50614"/>
    </physiologicalReaction>
</comment>
<keyword evidence="8" id="KW-0644">Prostaglandin metabolism</keyword>
<evidence type="ECO:0000256" key="13">
    <source>
        <dbReference type="ARBA" id="ARBA00023002"/>
    </source>
</evidence>
<evidence type="ECO:0000256" key="32">
    <source>
        <dbReference type="ARBA" id="ARBA00049070"/>
    </source>
</evidence>
<evidence type="ECO:0000256" key="28">
    <source>
        <dbReference type="ARBA" id="ARBA00048387"/>
    </source>
</evidence>
<dbReference type="SMART" id="SM00829">
    <property type="entry name" value="PKS_ER"/>
    <property type="match status" value="1"/>
</dbReference>
<protein>
    <recommendedName>
        <fullName evidence="6">Prostaglandin reductase 1</fullName>
        <ecNumber evidence="4">1.3.1.48</ecNumber>
        <ecNumber evidence="5">1.3.1.74</ecNumber>
    </recommendedName>
    <alternativeName>
        <fullName evidence="19">15-oxoprostaglandin 13-reductase</fullName>
    </alternativeName>
    <alternativeName>
        <fullName evidence="17">Dithiolethione-inducible gene 1 protein</fullName>
    </alternativeName>
    <alternativeName>
        <fullName evidence="16">Leukotriene B4 12-hydroxydehydrogenase</fullName>
    </alternativeName>
    <alternativeName>
        <fullName evidence="18">NAD(P)H-dependent alkenal/one oxidoreductase</fullName>
    </alternativeName>
</protein>
<comment type="catalytic activity">
    <reaction evidence="20">
        <text>octanal + NADP(+) = (2E)-octenal + NADPH + H(+)</text>
        <dbReference type="Rhea" id="RHEA:50780"/>
        <dbReference type="ChEBI" id="CHEBI:15378"/>
        <dbReference type="ChEBI" id="CHEBI:17935"/>
        <dbReference type="ChEBI" id="CHEBI:57783"/>
        <dbReference type="ChEBI" id="CHEBI:58349"/>
        <dbReference type="ChEBI" id="CHEBI:61748"/>
    </reaction>
    <physiologicalReaction direction="right-to-left" evidence="20">
        <dbReference type="Rhea" id="RHEA:50782"/>
    </physiologicalReaction>
</comment>
<dbReference type="InterPro" id="IPR014190">
    <property type="entry name" value="PTGR1"/>
</dbReference>
<proteinExistence type="inferred from homology"/>
<evidence type="ECO:0000256" key="21">
    <source>
        <dbReference type="ARBA" id="ARBA00047617"/>
    </source>
</evidence>
<dbReference type="InterPro" id="IPR041694">
    <property type="entry name" value="ADH_N_2"/>
</dbReference>
<evidence type="ECO:0000256" key="15">
    <source>
        <dbReference type="ARBA" id="ARBA00023278"/>
    </source>
</evidence>
<keyword evidence="37" id="KW-1185">Reference proteome</keyword>
<dbReference type="GeneID" id="576601"/>
<reference evidence="36" key="2">
    <citation type="submission" date="2021-01" db="UniProtKB">
        <authorList>
            <consortium name="EnsemblMetazoa"/>
        </authorList>
    </citation>
    <scope>IDENTIFICATION</scope>
</reference>
<evidence type="ECO:0000256" key="11">
    <source>
        <dbReference type="ARBA" id="ARBA00022857"/>
    </source>
</evidence>
<feature type="domain" description="Enoyl reductase (ER)" evidence="35">
    <location>
        <begin position="17"/>
        <end position="326"/>
    </location>
</feature>
<comment type="catalytic activity">
    <reaction evidence="22">
        <text>pentan-2-one + NADP(+) = (E)-pent-3-en-2-one + NADPH + H(+)</text>
        <dbReference type="Rhea" id="RHEA:50788"/>
        <dbReference type="ChEBI" id="CHEBI:15378"/>
        <dbReference type="ChEBI" id="CHEBI:16472"/>
        <dbReference type="ChEBI" id="CHEBI:57783"/>
        <dbReference type="ChEBI" id="CHEBI:58349"/>
        <dbReference type="ChEBI" id="CHEBI:145276"/>
    </reaction>
    <physiologicalReaction direction="right-to-left" evidence="22">
        <dbReference type="Rhea" id="RHEA:50790"/>
    </physiologicalReaction>
</comment>
<dbReference type="Gene3D" id="3.90.180.10">
    <property type="entry name" value="Medium-chain alcohol dehydrogenases, catalytic domain"/>
    <property type="match status" value="1"/>
</dbReference>
<dbReference type="InterPro" id="IPR045010">
    <property type="entry name" value="MDR_fam"/>
</dbReference>
<comment type="catalytic activity">
    <reaction evidence="23">
        <text>leukotriene B4 + NADP(+) = 12-oxo-leukotriene B4 + NADPH + H(+)</text>
        <dbReference type="Rhea" id="RHEA:50608"/>
        <dbReference type="ChEBI" id="CHEBI:15378"/>
        <dbReference type="ChEBI" id="CHEBI:57461"/>
        <dbReference type="ChEBI" id="CHEBI:57783"/>
        <dbReference type="ChEBI" id="CHEBI:58349"/>
        <dbReference type="ChEBI" id="CHEBI:133309"/>
    </reaction>
    <physiologicalReaction direction="left-to-right" evidence="23">
        <dbReference type="Rhea" id="RHEA:50609"/>
    </physiologicalReaction>
</comment>